<gene>
    <name evidence="1" type="ORF">A3H02_00530</name>
</gene>
<dbReference type="AlphaFoldDB" id="A0A1G2F442"/>
<evidence type="ECO:0000313" key="1">
    <source>
        <dbReference type="EMBL" id="OGZ32390.1"/>
    </source>
</evidence>
<dbReference type="Proteomes" id="UP000176787">
    <property type="component" value="Unassembled WGS sequence"/>
</dbReference>
<dbReference type="EMBL" id="MHMS01000008">
    <property type="protein sequence ID" value="OGZ32390.1"/>
    <property type="molecule type" value="Genomic_DNA"/>
</dbReference>
<evidence type="ECO:0000313" key="2">
    <source>
        <dbReference type="Proteomes" id="UP000176787"/>
    </source>
</evidence>
<comment type="caution">
    <text evidence="1">The sequence shown here is derived from an EMBL/GenBank/DDBJ whole genome shotgun (WGS) entry which is preliminary data.</text>
</comment>
<reference evidence="1 2" key="1">
    <citation type="journal article" date="2016" name="Nat. Commun.">
        <title>Thousands of microbial genomes shed light on interconnected biogeochemical processes in an aquifer system.</title>
        <authorList>
            <person name="Anantharaman K."/>
            <person name="Brown C.T."/>
            <person name="Hug L.A."/>
            <person name="Sharon I."/>
            <person name="Castelle C.J."/>
            <person name="Probst A.J."/>
            <person name="Thomas B.C."/>
            <person name="Singh A."/>
            <person name="Wilkins M.J."/>
            <person name="Karaoz U."/>
            <person name="Brodie E.L."/>
            <person name="Williams K.H."/>
            <person name="Hubbard S.S."/>
            <person name="Banfield J.F."/>
        </authorList>
    </citation>
    <scope>NUCLEOTIDE SEQUENCE [LARGE SCALE GENOMIC DNA]</scope>
</reference>
<proteinExistence type="predicted"/>
<sequence>MPKLFSKKNKKFLKKYKVSLALKVPGNFDVEISAKTKKEALNKALEKYYNEEFDEDKITDIDWSNSELDINEKGNIDNIGNGIFIEEVK</sequence>
<organism evidence="1 2">
    <name type="scientific">Candidatus Niyogibacteria bacterium RIFCSPLOWO2_12_FULL_41_13</name>
    <dbReference type="NCBI Taxonomy" id="1801726"/>
    <lineage>
        <taxon>Bacteria</taxon>
        <taxon>Candidatus Niyogiibacteriota</taxon>
    </lineage>
</organism>
<accession>A0A1G2F442</accession>
<name>A0A1G2F442_9BACT</name>
<protein>
    <submittedName>
        <fullName evidence="1">Uncharacterized protein</fullName>
    </submittedName>
</protein>